<dbReference type="EMBL" id="FMSH01000385">
    <property type="protein sequence ID" value="SCU85763.1"/>
    <property type="molecule type" value="Genomic_DNA"/>
</dbReference>
<protein>
    <submittedName>
        <fullName evidence="1">Uncharacterized protein</fullName>
    </submittedName>
</protein>
<organism evidence="1">
    <name type="scientific">Cupriavidus necator</name>
    <name type="common">Alcaligenes eutrophus</name>
    <name type="synonym">Ralstonia eutropha</name>
    <dbReference type="NCBI Taxonomy" id="106590"/>
    <lineage>
        <taxon>Bacteria</taxon>
        <taxon>Pseudomonadati</taxon>
        <taxon>Pseudomonadota</taxon>
        <taxon>Betaproteobacteria</taxon>
        <taxon>Burkholderiales</taxon>
        <taxon>Burkholderiaceae</taxon>
        <taxon>Cupriavidus</taxon>
    </lineage>
</organism>
<accession>A0A1K0JJZ0</accession>
<name>A0A1K0JJZ0_CUPNE</name>
<proteinExistence type="predicted"/>
<gene>
    <name evidence="1" type="ORF">CNECB9_4450004</name>
</gene>
<sequence>MASASVLPCRSVSMHCRGPPWAWPRVVNRRVFRAGGGKAQVFKSGAGVTRKHTVTKARHIQSTPYCFAASQSLRFSVIKMTKMPRLWRWFIFVPLPEGWPCISCQS</sequence>
<dbReference type="AlphaFoldDB" id="A0A1K0JJZ0"/>
<reference evidence="1" key="1">
    <citation type="submission" date="2016-09" db="EMBL/GenBank/DDBJ databases">
        <authorList>
            <person name="Capua I."/>
            <person name="De Benedictis P."/>
            <person name="Joannis T."/>
            <person name="Lombin L.H."/>
            <person name="Cattoli G."/>
        </authorList>
    </citation>
    <scope>NUCLEOTIDE SEQUENCE</scope>
    <source>
        <strain evidence="1">B9</strain>
    </source>
</reference>
<evidence type="ECO:0000313" key="1">
    <source>
        <dbReference type="EMBL" id="SCU85763.1"/>
    </source>
</evidence>